<organism evidence="1 2">
    <name type="scientific">Micromonospora rosaria</name>
    <dbReference type="NCBI Taxonomy" id="47874"/>
    <lineage>
        <taxon>Bacteria</taxon>
        <taxon>Bacillati</taxon>
        <taxon>Actinomycetota</taxon>
        <taxon>Actinomycetes</taxon>
        <taxon>Micromonosporales</taxon>
        <taxon>Micromonosporaceae</taxon>
        <taxon>Micromonospora</taxon>
    </lineage>
</organism>
<dbReference type="Proteomes" id="UP000070620">
    <property type="component" value="Unassembled WGS sequence"/>
</dbReference>
<keyword evidence="2" id="KW-1185">Reference proteome</keyword>
<dbReference type="AlphaFoldDB" id="A0A136PLM1"/>
<reference evidence="1 2" key="1">
    <citation type="submission" date="2016-01" db="EMBL/GenBank/DDBJ databases">
        <title>Whole genome sequence and analysis of Micromonospora rosaria DSM 803, which can produce antibacterial substance rosamicin.</title>
        <authorList>
            <person name="Yang H."/>
            <person name="He X."/>
            <person name="Zhu D."/>
        </authorList>
    </citation>
    <scope>NUCLEOTIDE SEQUENCE [LARGE SCALE GENOMIC DNA]</scope>
    <source>
        <strain evidence="1 2">DSM 803</strain>
    </source>
</reference>
<evidence type="ECO:0000313" key="2">
    <source>
        <dbReference type="Proteomes" id="UP000070620"/>
    </source>
</evidence>
<name>A0A136PLM1_9ACTN</name>
<comment type="caution">
    <text evidence="1">The sequence shown here is derived from an EMBL/GenBank/DDBJ whole genome shotgun (WGS) entry which is preliminary data.</text>
</comment>
<dbReference type="EMBL" id="LRQV01000123">
    <property type="protein sequence ID" value="KXK59263.1"/>
    <property type="molecule type" value="Genomic_DNA"/>
</dbReference>
<proteinExistence type="predicted"/>
<sequence>MPIARCPRCRQAEVHIDEQPSCPGCGAVWESGAELAGEYAEEILGLNSYTWVKDGGEEPTAECPDCGEQAVVSIQPGDTTFWTMMCMSCESLFNDRCTRCSAPQHREDGDLIICTTCWNDVVSRS</sequence>
<evidence type="ECO:0000313" key="1">
    <source>
        <dbReference type="EMBL" id="KXK59263.1"/>
    </source>
</evidence>
<gene>
    <name evidence="1" type="ORF">AWW66_25270</name>
</gene>
<protein>
    <submittedName>
        <fullName evidence="1">Uncharacterized protein</fullName>
    </submittedName>
</protein>
<accession>A0A136PLM1</accession>